<evidence type="ECO:0000313" key="3">
    <source>
        <dbReference type="Proteomes" id="UP001149074"/>
    </source>
</evidence>
<accession>A0A9W9EXM5</accession>
<keyword evidence="1" id="KW-0732">Signal</keyword>
<dbReference type="OrthoDB" id="4526786at2759"/>
<evidence type="ECO:0008006" key="4">
    <source>
        <dbReference type="Google" id="ProtNLM"/>
    </source>
</evidence>
<reference evidence="2" key="1">
    <citation type="submission" date="2022-11" db="EMBL/GenBank/DDBJ databases">
        <authorList>
            <person name="Petersen C."/>
        </authorList>
    </citation>
    <scope>NUCLEOTIDE SEQUENCE</scope>
    <source>
        <strain evidence="2">IBT 30761</strain>
    </source>
</reference>
<feature type="chain" id="PRO_5040875660" description="Hydrophobin" evidence="1">
    <location>
        <begin position="19"/>
        <end position="125"/>
    </location>
</feature>
<evidence type="ECO:0000256" key="1">
    <source>
        <dbReference type="SAM" id="SignalP"/>
    </source>
</evidence>
<feature type="signal peptide" evidence="1">
    <location>
        <begin position="1"/>
        <end position="18"/>
    </location>
</feature>
<dbReference type="Proteomes" id="UP001149074">
    <property type="component" value="Unassembled WGS sequence"/>
</dbReference>
<comment type="caution">
    <text evidence="2">The sequence shown here is derived from an EMBL/GenBank/DDBJ whole genome shotgun (WGS) entry which is preliminary data.</text>
</comment>
<proteinExistence type="predicted"/>
<evidence type="ECO:0000313" key="2">
    <source>
        <dbReference type="EMBL" id="KAJ5089725.1"/>
    </source>
</evidence>
<dbReference type="EMBL" id="JAPQKI010000009">
    <property type="protein sequence ID" value="KAJ5089725.1"/>
    <property type="molecule type" value="Genomic_DNA"/>
</dbReference>
<keyword evidence="3" id="KW-1185">Reference proteome</keyword>
<gene>
    <name evidence="2" type="ORF">N7532_008409</name>
</gene>
<protein>
    <recommendedName>
        <fullName evidence="4">Hydrophobin</fullName>
    </recommendedName>
</protein>
<reference evidence="2" key="2">
    <citation type="journal article" date="2023" name="IMA Fungus">
        <title>Comparative genomic study of the Penicillium genus elucidates a diverse pangenome and 15 lateral gene transfer events.</title>
        <authorList>
            <person name="Petersen C."/>
            <person name="Sorensen T."/>
            <person name="Nielsen M.R."/>
            <person name="Sondergaard T.E."/>
            <person name="Sorensen J.L."/>
            <person name="Fitzpatrick D.A."/>
            <person name="Frisvad J.C."/>
            <person name="Nielsen K.L."/>
        </authorList>
    </citation>
    <scope>NUCLEOTIDE SEQUENCE</scope>
    <source>
        <strain evidence="2">IBT 30761</strain>
    </source>
</reference>
<organism evidence="2 3">
    <name type="scientific">Penicillium argentinense</name>
    <dbReference type="NCBI Taxonomy" id="1131581"/>
    <lineage>
        <taxon>Eukaryota</taxon>
        <taxon>Fungi</taxon>
        <taxon>Dikarya</taxon>
        <taxon>Ascomycota</taxon>
        <taxon>Pezizomycotina</taxon>
        <taxon>Eurotiomycetes</taxon>
        <taxon>Eurotiomycetidae</taxon>
        <taxon>Eurotiales</taxon>
        <taxon>Aspergillaceae</taxon>
        <taxon>Penicillium</taxon>
    </lineage>
</organism>
<dbReference type="AlphaFoldDB" id="A0A9W9EXM5"/>
<dbReference type="GeneID" id="81359880"/>
<name>A0A9W9EXM5_9EURO</name>
<sequence>MKFYTTATTTLLFTTGLACDFLDIGRDCHWEGTAPDCGTINHDIGYVDPAGRTLVGWTRGIALESFCDREKAGGGNCCGDYGHGCQSGYKRLWCKNYNVGHIEGHVGAVVDDALHTVDNVLSHVF</sequence>
<dbReference type="RefSeq" id="XP_056471707.1">
    <property type="nucleotide sequence ID" value="XM_056620901.1"/>
</dbReference>
<dbReference type="PROSITE" id="PS51257">
    <property type="entry name" value="PROKAR_LIPOPROTEIN"/>
    <property type="match status" value="1"/>
</dbReference>